<evidence type="ECO:0000259" key="1">
    <source>
        <dbReference type="PROSITE" id="PS50897"/>
    </source>
</evidence>
<evidence type="ECO:0000313" key="2">
    <source>
        <dbReference type="EMBL" id="OVF09658.1"/>
    </source>
</evidence>
<comment type="caution">
    <text evidence="2">The sequence shown here is derived from an EMBL/GenBank/DDBJ whole genome shotgun (WGS) entry which is preliminary data.</text>
</comment>
<gene>
    <name evidence="2" type="ORF">A9F13_04g01408</name>
</gene>
<dbReference type="SMART" id="SM00668">
    <property type="entry name" value="CTLH"/>
    <property type="match status" value="1"/>
</dbReference>
<dbReference type="InterPro" id="IPR013144">
    <property type="entry name" value="CRA_dom"/>
</dbReference>
<dbReference type="Proteomes" id="UP000195602">
    <property type="component" value="Unassembled WGS sequence"/>
</dbReference>
<dbReference type="Pfam" id="PF10607">
    <property type="entry name" value="CTLH"/>
    <property type="match status" value="1"/>
</dbReference>
<evidence type="ECO:0000313" key="3">
    <source>
        <dbReference type="Proteomes" id="UP000195602"/>
    </source>
</evidence>
<dbReference type="Pfam" id="PF08513">
    <property type="entry name" value="LisH"/>
    <property type="match status" value="1"/>
</dbReference>
<dbReference type="InterPro" id="IPR006594">
    <property type="entry name" value="LisH"/>
</dbReference>
<proteinExistence type="predicted"/>
<dbReference type="PANTHER" id="PTHR12864">
    <property type="entry name" value="RAN BINDING PROTEIN 9-RELATED"/>
    <property type="match status" value="1"/>
</dbReference>
<feature type="domain" description="CTLH" evidence="1">
    <location>
        <begin position="108"/>
        <end position="165"/>
    </location>
</feature>
<dbReference type="PROSITE" id="PS50896">
    <property type="entry name" value="LISH"/>
    <property type="match status" value="1"/>
</dbReference>
<dbReference type="InterPro" id="IPR024964">
    <property type="entry name" value="CTLH/CRA"/>
</dbReference>
<dbReference type="InterPro" id="IPR050618">
    <property type="entry name" value="Ubq-SigPath_Reg"/>
</dbReference>
<dbReference type="InterPro" id="IPR006595">
    <property type="entry name" value="CTLH_C"/>
</dbReference>
<dbReference type="SMART" id="SM00757">
    <property type="entry name" value="CRA"/>
    <property type="match status" value="1"/>
</dbReference>
<protein>
    <submittedName>
        <fullName evidence="2">Glucose-induced degradation protein</fullName>
    </submittedName>
</protein>
<dbReference type="SMART" id="SM00667">
    <property type="entry name" value="LisH"/>
    <property type="match status" value="1"/>
</dbReference>
<dbReference type="PROSITE" id="PS50897">
    <property type="entry name" value="CTLH"/>
    <property type="match status" value="1"/>
</dbReference>
<reference evidence="2 3" key="1">
    <citation type="submission" date="2017-04" db="EMBL/GenBank/DDBJ databases">
        <title>Draft genome of the yeast Clavispora lusitaniae type strain CBS 6936.</title>
        <authorList>
            <person name="Durrens P."/>
            <person name="Klopp C."/>
            <person name="Biteau N."/>
            <person name="Fitton-Ouhabi V."/>
            <person name="Dementhon K."/>
            <person name="Accoceberry I."/>
            <person name="Sherman D.J."/>
            <person name="Noel T."/>
        </authorList>
    </citation>
    <scope>NUCLEOTIDE SEQUENCE [LARGE SCALE GENOMIC DNA]</scope>
    <source>
        <strain evidence="2 3">CBS 6936</strain>
    </source>
</reference>
<organism evidence="2 3">
    <name type="scientific">Clavispora lusitaniae</name>
    <name type="common">Candida lusitaniae</name>
    <dbReference type="NCBI Taxonomy" id="36911"/>
    <lineage>
        <taxon>Eukaryota</taxon>
        <taxon>Fungi</taxon>
        <taxon>Dikarya</taxon>
        <taxon>Ascomycota</taxon>
        <taxon>Saccharomycotina</taxon>
        <taxon>Pichiomycetes</taxon>
        <taxon>Metschnikowiaceae</taxon>
        <taxon>Clavispora</taxon>
    </lineage>
</organism>
<dbReference type="EMBL" id="LYUB02000004">
    <property type="protein sequence ID" value="OVF09658.1"/>
    <property type="molecule type" value="Genomic_DNA"/>
</dbReference>
<accession>A0AA91Q2V3</accession>
<name>A0AA91Q2V3_CLALS</name>
<dbReference type="AlphaFoldDB" id="A0AA91Q2V3"/>
<dbReference type="KEGG" id="clus:A9F13_04g01408"/>
<sequence>MSSKLNDTLLKHTNASGSLYSIPKDKINRLILNYFIQEGFEEAAQSFSKEAVIGRNEQTENGCIIGSSSFGSIKSSEDLHYAVKQFTTDKKTEKHISPDNKALKGIRSIEKRKEIKYLILKGDITAAIDAICTNFPSVLDSNNLLYFKLLRLNLIEMIRDHKLSSQTAAAENEKKFLDDVLSFVRENLVSRVMHSYELLKELEITMSLLCFNFDPQKPVNEMDNLPDELRKLFDLNLRSECYRAVNKAILDLEDLSPEPSHYRGVSFEGLSPEALSKLPAAEPLEENVDKGELMENCRTLFTQASKATHKDESSLSEEQQAASEALISQLERIAILWIATENKMMEKKLVKHKKYEGLMSDRTRL</sequence>